<organism evidence="1 2">
    <name type="scientific">Plakobranchus ocellatus</name>
    <dbReference type="NCBI Taxonomy" id="259542"/>
    <lineage>
        <taxon>Eukaryota</taxon>
        <taxon>Metazoa</taxon>
        <taxon>Spiralia</taxon>
        <taxon>Lophotrochozoa</taxon>
        <taxon>Mollusca</taxon>
        <taxon>Gastropoda</taxon>
        <taxon>Heterobranchia</taxon>
        <taxon>Euthyneura</taxon>
        <taxon>Panpulmonata</taxon>
        <taxon>Sacoglossa</taxon>
        <taxon>Placobranchoidea</taxon>
        <taxon>Plakobranchidae</taxon>
        <taxon>Plakobranchus</taxon>
    </lineage>
</organism>
<keyword evidence="2" id="KW-1185">Reference proteome</keyword>
<proteinExistence type="predicted"/>
<protein>
    <submittedName>
        <fullName evidence="1">Uncharacterized protein</fullName>
    </submittedName>
</protein>
<reference evidence="1 2" key="1">
    <citation type="journal article" date="2021" name="Elife">
        <title>Chloroplast acquisition without the gene transfer in kleptoplastic sea slugs, Plakobranchus ocellatus.</title>
        <authorList>
            <person name="Maeda T."/>
            <person name="Takahashi S."/>
            <person name="Yoshida T."/>
            <person name="Shimamura S."/>
            <person name="Takaki Y."/>
            <person name="Nagai Y."/>
            <person name="Toyoda A."/>
            <person name="Suzuki Y."/>
            <person name="Arimoto A."/>
            <person name="Ishii H."/>
            <person name="Satoh N."/>
            <person name="Nishiyama T."/>
            <person name="Hasebe M."/>
            <person name="Maruyama T."/>
            <person name="Minagawa J."/>
            <person name="Obokata J."/>
            <person name="Shigenobu S."/>
        </authorList>
    </citation>
    <scope>NUCLEOTIDE SEQUENCE [LARGE SCALE GENOMIC DNA]</scope>
</reference>
<name>A0AAV3ZZ90_9GAST</name>
<evidence type="ECO:0000313" key="2">
    <source>
        <dbReference type="Proteomes" id="UP000735302"/>
    </source>
</evidence>
<evidence type="ECO:0000313" key="1">
    <source>
        <dbReference type="EMBL" id="GFN99693.1"/>
    </source>
</evidence>
<comment type="caution">
    <text evidence="1">The sequence shown here is derived from an EMBL/GenBank/DDBJ whole genome shotgun (WGS) entry which is preliminary data.</text>
</comment>
<dbReference type="Proteomes" id="UP000735302">
    <property type="component" value="Unassembled WGS sequence"/>
</dbReference>
<sequence>MTKLPVTPVNKKNASLQNRSCSSTLQTLLGFGWLGRVGLADAGIATGAGLTLGWGKDYHIMAQAYAVTDIQSQIQNCENLAIIGKTRLS</sequence>
<dbReference type="EMBL" id="BLXT01003024">
    <property type="protein sequence ID" value="GFN99693.1"/>
    <property type="molecule type" value="Genomic_DNA"/>
</dbReference>
<dbReference type="AlphaFoldDB" id="A0AAV3ZZ90"/>
<gene>
    <name evidence="1" type="ORF">PoB_002619900</name>
</gene>
<accession>A0AAV3ZZ90</accession>